<evidence type="ECO:0000256" key="1">
    <source>
        <dbReference type="SAM" id="Coils"/>
    </source>
</evidence>
<feature type="region of interest" description="Disordered" evidence="2">
    <location>
        <begin position="1482"/>
        <end position="1520"/>
    </location>
</feature>
<dbReference type="Gene3D" id="2.160.20.10">
    <property type="entry name" value="Single-stranded right-handed beta-helix, Pectin lyase-like"/>
    <property type="match status" value="1"/>
</dbReference>
<dbReference type="CDD" id="cd22249">
    <property type="entry name" value="UDM1_RNF168_RNF169-like"/>
    <property type="match status" value="1"/>
</dbReference>
<feature type="coiled-coil region" evidence="1">
    <location>
        <begin position="963"/>
        <end position="1034"/>
    </location>
</feature>
<feature type="compositionally biased region" description="Basic and acidic residues" evidence="2">
    <location>
        <begin position="2008"/>
        <end position="2018"/>
    </location>
</feature>
<feature type="region of interest" description="Disordered" evidence="2">
    <location>
        <begin position="1893"/>
        <end position="1934"/>
    </location>
</feature>
<dbReference type="SUPFAM" id="SSF51126">
    <property type="entry name" value="Pectin lyase-like"/>
    <property type="match status" value="1"/>
</dbReference>
<evidence type="ECO:0000256" key="2">
    <source>
        <dbReference type="SAM" id="MobiDB-lite"/>
    </source>
</evidence>
<keyword evidence="1" id="KW-0175">Coiled coil</keyword>
<evidence type="ECO:0000313" key="4">
    <source>
        <dbReference type="EMBL" id="OOF56589.1"/>
    </source>
</evidence>
<feature type="region of interest" description="Disordered" evidence="2">
    <location>
        <begin position="1820"/>
        <end position="1839"/>
    </location>
</feature>
<dbReference type="InterPro" id="IPR008638">
    <property type="entry name" value="FhaB/CdiA-like_TPS"/>
</dbReference>
<dbReference type="OrthoDB" id="2664633at2"/>
<feature type="non-terminal residue" evidence="4">
    <location>
        <position position="2018"/>
    </location>
</feature>
<dbReference type="Proteomes" id="UP000188602">
    <property type="component" value="Unassembled WGS sequence"/>
</dbReference>
<dbReference type="InterPro" id="IPR011050">
    <property type="entry name" value="Pectin_lyase_fold/virulence"/>
</dbReference>
<name>A0A1V3JJF8_9PAST</name>
<protein>
    <recommendedName>
        <fullName evidence="3">Filamentous haemagglutinin FhaB/tRNA nuclease CdiA-like TPS domain-containing protein</fullName>
    </recommendedName>
</protein>
<proteinExistence type="predicted"/>
<dbReference type="GO" id="GO:0003824">
    <property type="term" value="F:catalytic activity"/>
    <property type="evidence" value="ECO:0007669"/>
    <property type="project" value="UniProtKB-ARBA"/>
</dbReference>
<comment type="caution">
    <text evidence="4">The sequence shown here is derived from an EMBL/GenBank/DDBJ whole genome shotgun (WGS) entry which is preliminary data.</text>
</comment>
<feature type="compositionally biased region" description="Polar residues" evidence="2">
    <location>
        <begin position="1922"/>
        <end position="1934"/>
    </location>
</feature>
<accession>A0A1V3JJF8</accession>
<dbReference type="SMART" id="SM00912">
    <property type="entry name" value="Haemagg_act"/>
    <property type="match status" value="1"/>
</dbReference>
<dbReference type="InterPro" id="IPR025157">
    <property type="entry name" value="Hemagglutinin_rpt"/>
</dbReference>
<organism evidence="4 5">
    <name type="scientific">Rodentibacter myodis</name>
    <dbReference type="NCBI Taxonomy" id="1907939"/>
    <lineage>
        <taxon>Bacteria</taxon>
        <taxon>Pseudomonadati</taxon>
        <taxon>Pseudomonadota</taxon>
        <taxon>Gammaproteobacteria</taxon>
        <taxon>Pasteurellales</taxon>
        <taxon>Pasteurellaceae</taxon>
        <taxon>Rodentibacter</taxon>
    </lineage>
</organism>
<keyword evidence="5" id="KW-1185">Reference proteome</keyword>
<evidence type="ECO:0000259" key="3">
    <source>
        <dbReference type="SMART" id="SM00912"/>
    </source>
</evidence>
<dbReference type="EMBL" id="MLHQ01000028">
    <property type="protein sequence ID" value="OOF56589.1"/>
    <property type="molecule type" value="Genomic_DNA"/>
</dbReference>
<dbReference type="Pfam" id="PF13332">
    <property type="entry name" value="Fil_haemagg_2"/>
    <property type="match status" value="3"/>
</dbReference>
<dbReference type="Pfam" id="PF05860">
    <property type="entry name" value="TPS"/>
    <property type="match status" value="1"/>
</dbReference>
<dbReference type="RefSeq" id="WP_077425232.1">
    <property type="nucleotide sequence ID" value="NZ_MLHQ01000028.1"/>
</dbReference>
<dbReference type="STRING" id="1907939.BKL49_10430"/>
<dbReference type="InterPro" id="IPR012334">
    <property type="entry name" value="Pectin_lyas_fold"/>
</dbReference>
<gene>
    <name evidence="4" type="ORF">BKL49_10430</name>
</gene>
<sequence>MNKDRYKLIFSKAKSCLIPVAEYISYATENSKDNPHREVGLDLEKNEIITGAFPFSIVSKFINQLLKPATLTLFIVLPNGVFAQGTVLDKNNNETKISHTQNNVLVVEIAKPQNDGISDNKFERLNIHNGAVFNNSLKEGSSHLIGYLDKNTNLDGKTARAILTQVTGNQMSQIQGGLEVFGDKADLLVINPNGININGVQTFNTDRFVASTSNVIDPSKELKLNVDKGQVTIGENGIATDGLKYLDIVAKKIEQKGAIRHVGKDNNQSKTDINFVAGSAEYDVINRIATSKKQTSTEVAITGTEAGAMYGNHIQFITTDSGAGVNHKGIILSEKDIQINSQQGNVDISILQAKEKVKINNANKLNVHSQIAAEKETDLIGDEIALADNAQVKSKKVNVQSKKLSTKNKAKISGTEVNIKSNVTNVGENSTLLATTLTLDAKEITNNGTIAARFNTIETDTLKNNKDILAKKTLNITTKGNTEKAESGKRGQNYYQNNGTIQSEGSATLTFKDNTHFHSQSHKLPEAKDELILATNEAYFDKDSETQLANSFTIKSNEFKNKGLLTSGNILSITSNQSIRNEGVLGAKNALNLTSLTSFINNVESGVLHSDGRMNLDANSFVYNLGDILSKDKLTVSAENLTNDVKLRGNVNTAFKKIKLTRSDSGYTYTYYYTIEGDLPEFDGSSLDVAKTANIRGEGDFEFIQKPSNNYDAGIVNAGVINVQGKFISNGTKAIQNNMRSIKKEIVLDYLKKPINLQFSFLPRLNILGTGLQSAKKYTVHSLDELFSSHFLFGNSNEYSKEGNYSVTKREVLKLLKSIDSPDFQQTLTTIFGPNWEAQSINQLRTQYLDYVKDQHSRTFYPNQKAKFLAGSFEGEAKVLINGEAGEEGKFEHNVAVGKHQITSPNVEFKPFVAPSQHNSDSEIDLSVLLEVLANPHLFIDRSLQNKKVENEKKEIVVPDDGLLAETEEEKRQRLEKERLEQERLAKQREEELKKQQELSEQQKKELEEYQRKLEEEKRKADELAKQRKLAEESQRPHIEVDPLYQTRVNYINQKDYVGSDYFFNKLGAKVEGDKVSVIGDSYFEHQLITRSIEKKVDNHLALKYDLTNVNLVKRLMDNASYVSNDLDLTLGKALTKEQQENLKEDIIWYVKSNVNGKEVYVPQVYFAKSTLEDAEKYKGLGQAVLKARELRLKTKDVYNQGTIAGRKVDIEADNKIKNQGSVLGEELVKLKGHKGIESSSTSYADEKGNTEVQKSQITSGEHMHLETDLDSSIDIKGSDIKAKTGFAKTKQLNMTDTHKFSSQHKQKSIVANSLFYTDEVGSESESHYKAESVGSDVTFDHLHLAVEEDVNQVGSKLNAKRITGVVKGDYNTEAGKNVEHSEKSKAYSQLATGISFNGGGYSKSFEYGTVDGASTQTTESTHTGVNGEVGLKMVSEKESKTDLKHSNSQLNAETGDLHVLGTLDIGGLDINKSDTAVEDHTPASAMAEGSVSPNHSDNALAKKQEGSKSTPTGEKPELRKLSQEEIDELMAEKDQSFFEQQANEPTEGLNLTAKKIISTKQKDETDYQSRKDNVTAGIVGEAHSAIADAISHAVKQAEDAKKGVKQDGTAALQVASDVANLATGDLVGSSVKRQIGYSSSSYKLNEKSDNRTQLNGNLTLTATDGGVELNNVERNKKSGKLNINAKDDVNINAGKTERSESESSAGAKYSEGVSVSCGLMVQGCAVGSSVSVETNGSTMNSTSTSYQNSELSAEQLSIKTDKNLNLSGANLEADIYRSKIAGKTNIESKQDSYDRTSQHFDASASVGMSISTTTAITPTGTVGGGYGRETEQSRKVNKQSGIAANRMEGETKGLDLKGGYFVDKSNGKSFKIDGDVTHQSLADYHHQDGGEFGLSIGRNERGTSQATVRGGRSAQKHYEATQDSTLSGVNAGNVQGEINQDLEKSKTVQRDDKYASTSFSFEVLDLAELAQKGKEKAKRFTSKETETDVNTNRLSRATEEPIYSEVQEPKGNKAGSE</sequence>
<feature type="domain" description="Filamentous haemagglutinin FhaB/tRNA nuclease CdiA-like TPS" evidence="3">
    <location>
        <begin position="101"/>
        <end position="219"/>
    </location>
</feature>
<reference evidence="4 5" key="1">
    <citation type="submission" date="2016-10" db="EMBL/GenBank/DDBJ databases">
        <title>Rodentibacter gen. nov. and new species.</title>
        <authorList>
            <person name="Christensen H."/>
        </authorList>
    </citation>
    <scope>NUCLEOTIDE SEQUENCE [LARGE SCALE GENOMIC DNA]</scope>
    <source>
        <strain evidence="4 5">Ac151</strain>
    </source>
</reference>
<evidence type="ECO:0000313" key="5">
    <source>
        <dbReference type="Proteomes" id="UP000188602"/>
    </source>
</evidence>
<dbReference type="NCBIfam" id="TIGR01901">
    <property type="entry name" value="adhes_NPXG"/>
    <property type="match status" value="1"/>
</dbReference>
<feature type="region of interest" description="Disordered" evidence="2">
    <location>
        <begin position="1973"/>
        <end position="2018"/>
    </location>
</feature>